<dbReference type="InterPro" id="IPR011051">
    <property type="entry name" value="RmlC_Cupin_sf"/>
</dbReference>
<dbReference type="Pfam" id="PF12973">
    <property type="entry name" value="Cupin_7"/>
    <property type="match status" value="1"/>
</dbReference>
<dbReference type="AlphaFoldDB" id="A0A6J7S5S1"/>
<sequence length="137" mass="14641">MGPSAISTGRDDLGKVMVRTAADLAVEPWEDLRGIEGATHKVLWQSGATVLGLIRVEAGRSKPAHTHHGAHHHMLITRGSCVMLGQRVDEGSYVYVPPGVEHAVDDVGPDGVEFFYTYRPVEVGPAADDGQVVAHPV</sequence>
<evidence type="ECO:0000259" key="1">
    <source>
        <dbReference type="Pfam" id="PF12973"/>
    </source>
</evidence>
<accession>A0A6J7S5S1</accession>
<dbReference type="EMBL" id="CAFBND010000100">
    <property type="protein sequence ID" value="CAB4954619.1"/>
    <property type="molecule type" value="Genomic_DNA"/>
</dbReference>
<dbReference type="SUPFAM" id="SSF51182">
    <property type="entry name" value="RmlC-like cupins"/>
    <property type="match status" value="1"/>
</dbReference>
<gene>
    <name evidence="2" type="ORF">UFOPK3752_01884</name>
    <name evidence="3" type="ORF">UFOPK4150_01672</name>
</gene>
<reference evidence="3" key="1">
    <citation type="submission" date="2020-05" db="EMBL/GenBank/DDBJ databases">
        <authorList>
            <person name="Chiriac C."/>
            <person name="Salcher M."/>
            <person name="Ghai R."/>
            <person name="Kavagutti S V."/>
        </authorList>
    </citation>
    <scope>NUCLEOTIDE SEQUENCE</scope>
</reference>
<dbReference type="EMBL" id="CAFBPU010000037">
    <property type="protein sequence ID" value="CAB5036605.1"/>
    <property type="molecule type" value="Genomic_DNA"/>
</dbReference>
<dbReference type="InterPro" id="IPR014710">
    <property type="entry name" value="RmlC-like_jellyroll"/>
</dbReference>
<dbReference type="Gene3D" id="2.60.120.10">
    <property type="entry name" value="Jelly Rolls"/>
    <property type="match status" value="1"/>
</dbReference>
<proteinExistence type="predicted"/>
<organism evidence="3">
    <name type="scientific">freshwater metagenome</name>
    <dbReference type="NCBI Taxonomy" id="449393"/>
    <lineage>
        <taxon>unclassified sequences</taxon>
        <taxon>metagenomes</taxon>
        <taxon>ecological metagenomes</taxon>
    </lineage>
</organism>
<evidence type="ECO:0000313" key="3">
    <source>
        <dbReference type="EMBL" id="CAB5036605.1"/>
    </source>
</evidence>
<evidence type="ECO:0000313" key="2">
    <source>
        <dbReference type="EMBL" id="CAB4954619.1"/>
    </source>
</evidence>
<name>A0A6J7S5S1_9ZZZZ</name>
<feature type="domain" description="ChrR-like cupin" evidence="1">
    <location>
        <begin position="20"/>
        <end position="120"/>
    </location>
</feature>
<dbReference type="InterPro" id="IPR025979">
    <property type="entry name" value="ChrR-like_cupin_dom"/>
</dbReference>
<protein>
    <submittedName>
        <fullName evidence="3">Unannotated protein</fullName>
    </submittedName>
</protein>